<protein>
    <submittedName>
        <fullName evidence="3">Aminotransferase DegT</fullName>
    </submittedName>
</protein>
<dbReference type="PANTHER" id="PTHR30244">
    <property type="entry name" value="TRANSAMINASE"/>
    <property type="match status" value="1"/>
</dbReference>
<evidence type="ECO:0000313" key="4">
    <source>
        <dbReference type="Proteomes" id="UP000366065"/>
    </source>
</evidence>
<dbReference type="InterPro" id="IPR015424">
    <property type="entry name" value="PyrdxlP-dep_Trfase"/>
</dbReference>
<dbReference type="CDD" id="cd00616">
    <property type="entry name" value="AHBA_syn"/>
    <property type="match status" value="1"/>
</dbReference>
<dbReference type="Gene3D" id="3.40.640.10">
    <property type="entry name" value="Type I PLP-dependent aspartate aminotransferase-like (Major domain)"/>
    <property type="match status" value="1"/>
</dbReference>
<dbReference type="Gene3D" id="3.90.1150.10">
    <property type="entry name" value="Aspartate Aminotransferase, domain 1"/>
    <property type="match status" value="1"/>
</dbReference>
<dbReference type="Pfam" id="PF01041">
    <property type="entry name" value="DegT_DnrJ_EryC1"/>
    <property type="match status" value="1"/>
</dbReference>
<evidence type="ECO:0000256" key="1">
    <source>
        <dbReference type="ARBA" id="ARBA00037999"/>
    </source>
</evidence>
<keyword evidence="3" id="KW-0032">Aminotransferase</keyword>
<dbReference type="PIRSF" id="PIRSF000390">
    <property type="entry name" value="PLP_StrS"/>
    <property type="match status" value="1"/>
</dbReference>
<dbReference type="InterPro" id="IPR015421">
    <property type="entry name" value="PyrdxlP-dep_Trfase_major"/>
</dbReference>
<dbReference type="RefSeq" id="WP_150723061.1">
    <property type="nucleotide sequence ID" value="NZ_CABPRV010000013.1"/>
</dbReference>
<name>A0ABY6WAR5_9BURK</name>
<evidence type="ECO:0000313" key="3">
    <source>
        <dbReference type="EMBL" id="VVE47092.1"/>
    </source>
</evidence>
<gene>
    <name evidence="3" type="ORF">PCA20602_04480</name>
</gene>
<organism evidence="3 4">
    <name type="scientific">Pandoraea capi</name>
    <dbReference type="NCBI Taxonomy" id="2508286"/>
    <lineage>
        <taxon>Bacteria</taxon>
        <taxon>Pseudomonadati</taxon>
        <taxon>Pseudomonadota</taxon>
        <taxon>Betaproteobacteria</taxon>
        <taxon>Burkholderiales</taxon>
        <taxon>Burkholderiaceae</taxon>
        <taxon>Pandoraea</taxon>
    </lineage>
</organism>
<dbReference type="SUPFAM" id="SSF53383">
    <property type="entry name" value="PLP-dependent transferases"/>
    <property type="match status" value="1"/>
</dbReference>
<comment type="similarity">
    <text evidence="1 2">Belongs to the DegT/DnrJ/EryC1 family.</text>
</comment>
<sequence length="388" mass="42212">MSDSATSQPNQPFLPFTRPTLDDATINGVSEVLRSGWITSGPQVQAFEKALSEYFGGRPVRVFNSGTATLEIGLRIAGVQSGDEVITTPLSWVATSNVILEVGATPVFVDVDPATRNIDLDLLEKAITPKTRAIIPVYLAGLPVDMDRLYDIARRHNLRVVEDAAQAMGSGWNGKRIGSFGDLVSFSFHPNKNLTSIEGGALVFNTDDEARLAEKYRLQGVTRFGLDGMDVDVLGGKYNLTDVAARVGLGQMPHLAAFNARRTELARLYFDTLAGGAAVQLGVGLPHADFTNSNWHMFQIELPLERLSIDRAGFMEQLKARGIGSGVHYPAIHLFTMYRALGFKDGQFPHTERLGRAILTLPLFPAMTDADVARVCEAVNAICADHKK</sequence>
<keyword evidence="3" id="KW-0808">Transferase</keyword>
<dbReference type="Proteomes" id="UP000366065">
    <property type="component" value="Unassembled WGS sequence"/>
</dbReference>
<dbReference type="InterPro" id="IPR000653">
    <property type="entry name" value="DegT/StrS_aminotransferase"/>
</dbReference>
<accession>A0ABY6WAR5</accession>
<keyword evidence="2" id="KW-0663">Pyridoxal phosphate</keyword>
<dbReference type="InterPro" id="IPR015422">
    <property type="entry name" value="PyrdxlP-dep_Trfase_small"/>
</dbReference>
<dbReference type="PANTHER" id="PTHR30244:SF34">
    <property type="entry name" value="DTDP-4-AMINO-4,6-DIDEOXYGALACTOSE TRANSAMINASE"/>
    <property type="match status" value="1"/>
</dbReference>
<evidence type="ECO:0000256" key="2">
    <source>
        <dbReference type="RuleBase" id="RU004508"/>
    </source>
</evidence>
<dbReference type="EMBL" id="CABPRV010000013">
    <property type="protein sequence ID" value="VVE47092.1"/>
    <property type="molecule type" value="Genomic_DNA"/>
</dbReference>
<reference evidence="3 4" key="1">
    <citation type="submission" date="2019-08" db="EMBL/GenBank/DDBJ databases">
        <authorList>
            <person name="Peeters C."/>
        </authorList>
    </citation>
    <scope>NUCLEOTIDE SEQUENCE [LARGE SCALE GENOMIC DNA]</scope>
    <source>
        <strain evidence="3 4">LMG 20602</strain>
    </source>
</reference>
<comment type="caution">
    <text evidence="3">The sequence shown here is derived from an EMBL/GenBank/DDBJ whole genome shotgun (WGS) entry which is preliminary data.</text>
</comment>
<dbReference type="GO" id="GO:0008483">
    <property type="term" value="F:transaminase activity"/>
    <property type="evidence" value="ECO:0007669"/>
    <property type="project" value="UniProtKB-KW"/>
</dbReference>
<proteinExistence type="inferred from homology"/>
<keyword evidence="4" id="KW-1185">Reference proteome</keyword>